<sequence>MKWIMSFIVAMLLLFPGNGADARPKQEAVHQMMNALLRHKYDLAQSYLANGVKMPEIREDSPIIQVEGLPARKKDHRILIGYFRDEAFKSKRIAFIWELTIKQDRIIRLDALYDGANPLVNENKAVREYRNQFDRHVMVPGQFPFEVHKVQGEIIGRRIALQYEDDANDRFLLIQAEPVRPGMPILNWPKPMKAKGSYESRLQKDGMQYMVTLGHRRWLSHVKPEDLGDVISSMK</sequence>
<evidence type="ECO:0008006" key="4">
    <source>
        <dbReference type="Google" id="ProtNLM"/>
    </source>
</evidence>
<keyword evidence="1" id="KW-0732">Signal</keyword>
<reference evidence="2 3" key="1">
    <citation type="submission" date="2023-05" db="EMBL/GenBank/DDBJ databases">
        <title>Draft genome of Paenibacillus sp. CCS26.</title>
        <authorList>
            <person name="Akita H."/>
            <person name="Shinto Y."/>
            <person name="Kimura Z."/>
        </authorList>
    </citation>
    <scope>NUCLEOTIDE SEQUENCE [LARGE SCALE GENOMIC DNA]</scope>
    <source>
        <strain evidence="2 3">CCS26</strain>
    </source>
</reference>
<organism evidence="2 3">
    <name type="scientific">Paenibacillus glycanilyticus</name>
    <dbReference type="NCBI Taxonomy" id="126569"/>
    <lineage>
        <taxon>Bacteria</taxon>
        <taxon>Bacillati</taxon>
        <taxon>Bacillota</taxon>
        <taxon>Bacilli</taxon>
        <taxon>Bacillales</taxon>
        <taxon>Paenibacillaceae</taxon>
        <taxon>Paenibacillus</taxon>
    </lineage>
</organism>
<protein>
    <recommendedName>
        <fullName evidence="4">Outer membrane lipoprotein-sorting protein</fullName>
    </recommendedName>
</protein>
<keyword evidence="3" id="KW-1185">Reference proteome</keyword>
<evidence type="ECO:0000256" key="1">
    <source>
        <dbReference type="SAM" id="SignalP"/>
    </source>
</evidence>
<evidence type="ECO:0000313" key="2">
    <source>
        <dbReference type="EMBL" id="GMK47900.1"/>
    </source>
</evidence>
<feature type="chain" id="PRO_5045514117" description="Outer membrane lipoprotein-sorting protein" evidence="1">
    <location>
        <begin position="23"/>
        <end position="235"/>
    </location>
</feature>
<dbReference type="RefSeq" id="WP_317981741.1">
    <property type="nucleotide sequence ID" value="NZ_BTCL01000023.1"/>
</dbReference>
<comment type="caution">
    <text evidence="2">The sequence shown here is derived from an EMBL/GenBank/DDBJ whole genome shotgun (WGS) entry which is preliminary data.</text>
</comment>
<gene>
    <name evidence="2" type="ORF">PghCCS26_50300</name>
</gene>
<proteinExistence type="predicted"/>
<accession>A0ABQ6NS07</accession>
<evidence type="ECO:0000313" key="3">
    <source>
        <dbReference type="Proteomes" id="UP001285921"/>
    </source>
</evidence>
<name>A0ABQ6NS07_9BACL</name>
<feature type="signal peptide" evidence="1">
    <location>
        <begin position="1"/>
        <end position="22"/>
    </location>
</feature>
<dbReference type="EMBL" id="BTCL01000023">
    <property type="protein sequence ID" value="GMK47900.1"/>
    <property type="molecule type" value="Genomic_DNA"/>
</dbReference>
<dbReference type="Proteomes" id="UP001285921">
    <property type="component" value="Unassembled WGS sequence"/>
</dbReference>